<protein>
    <submittedName>
        <fullName evidence="1">Uncharacterized protein</fullName>
    </submittedName>
</protein>
<dbReference type="OrthoDB" id="362803at2"/>
<comment type="caution">
    <text evidence="1">The sequence shown here is derived from an EMBL/GenBank/DDBJ whole genome shotgun (WGS) entry which is preliminary data.</text>
</comment>
<dbReference type="Proteomes" id="UP000003571">
    <property type="component" value="Unassembled WGS sequence"/>
</dbReference>
<evidence type="ECO:0000313" key="1">
    <source>
        <dbReference type="EMBL" id="EIC03117.1"/>
    </source>
</evidence>
<accession>H7EH50</accession>
<sequence>MTKDDLKDFVNKSVEASVFALNEAGRAVSKFKDESVLKIEIAQLKSKIQKAKASLGEIAYEVLSSESGAPLQPSDPRVVKILSEIRADSDEIKKREEQLKPAISL</sequence>
<proteinExistence type="predicted"/>
<dbReference type="AlphaFoldDB" id="H7EH50"/>
<dbReference type="EMBL" id="AGRW01000023">
    <property type="protein sequence ID" value="EIC03117.1"/>
    <property type="molecule type" value="Genomic_DNA"/>
</dbReference>
<evidence type="ECO:0000313" key="2">
    <source>
        <dbReference type="Proteomes" id="UP000003571"/>
    </source>
</evidence>
<reference evidence="1 2" key="1">
    <citation type="submission" date="2011-09" db="EMBL/GenBank/DDBJ databases">
        <title>The draft genome of Treponema saccharophilum DSM 2985.</title>
        <authorList>
            <consortium name="US DOE Joint Genome Institute (JGI-PGF)"/>
            <person name="Lucas S."/>
            <person name="Copeland A."/>
            <person name="Lapidus A."/>
            <person name="Glavina del Rio T."/>
            <person name="Dalin E."/>
            <person name="Tice H."/>
            <person name="Bruce D."/>
            <person name="Goodwin L."/>
            <person name="Pitluck S."/>
            <person name="Peters L."/>
            <person name="Kyrpides N."/>
            <person name="Mavromatis K."/>
            <person name="Ivanova N."/>
            <person name="Markowitz V."/>
            <person name="Cheng J.-F."/>
            <person name="Hugenholtz P."/>
            <person name="Woyke T."/>
            <person name="Wu D."/>
            <person name="Gronow S."/>
            <person name="Wellnitz S."/>
            <person name="Brambilla E."/>
            <person name="Klenk H.-P."/>
            <person name="Eisen J.A."/>
        </authorList>
    </citation>
    <scope>NUCLEOTIDE SEQUENCE [LARGE SCALE GENOMIC DNA]</scope>
    <source>
        <strain evidence="1 2">DSM 2985</strain>
    </source>
</reference>
<keyword evidence="2" id="KW-1185">Reference proteome</keyword>
<name>H7EH50_9SPIR</name>
<gene>
    <name evidence="1" type="ORF">TresaDRAFT_2735</name>
</gene>
<organism evidence="1 2">
    <name type="scientific">Treponema saccharophilum DSM 2985</name>
    <dbReference type="NCBI Taxonomy" id="907348"/>
    <lineage>
        <taxon>Bacteria</taxon>
        <taxon>Pseudomonadati</taxon>
        <taxon>Spirochaetota</taxon>
        <taxon>Spirochaetia</taxon>
        <taxon>Spirochaetales</taxon>
        <taxon>Treponemataceae</taxon>
        <taxon>Treponema</taxon>
    </lineage>
</organism>
<dbReference type="PATRIC" id="fig|907348.3.peg.108"/>
<dbReference type="RefSeq" id="WP_002701844.1">
    <property type="nucleotide sequence ID" value="NZ_AGRW01000023.1"/>
</dbReference>